<organism evidence="1 2">
    <name type="scientific">Flavilitoribacter nigricans (strain ATCC 23147 / DSM 23189 / NBRC 102662 / NCIMB 1420 / SS-2)</name>
    <name type="common">Lewinella nigricans</name>
    <dbReference type="NCBI Taxonomy" id="1122177"/>
    <lineage>
        <taxon>Bacteria</taxon>
        <taxon>Pseudomonadati</taxon>
        <taxon>Bacteroidota</taxon>
        <taxon>Saprospiria</taxon>
        <taxon>Saprospirales</taxon>
        <taxon>Lewinellaceae</taxon>
        <taxon>Flavilitoribacter</taxon>
    </lineage>
</organism>
<dbReference type="OrthoDB" id="634553at2"/>
<evidence type="ECO:0000313" key="2">
    <source>
        <dbReference type="Proteomes" id="UP000223913"/>
    </source>
</evidence>
<dbReference type="Proteomes" id="UP000223913">
    <property type="component" value="Unassembled WGS sequence"/>
</dbReference>
<dbReference type="EMBL" id="PDUD01000027">
    <property type="protein sequence ID" value="PHN04106.1"/>
    <property type="molecule type" value="Genomic_DNA"/>
</dbReference>
<proteinExistence type="predicted"/>
<evidence type="ECO:0000313" key="1">
    <source>
        <dbReference type="EMBL" id="PHN04106.1"/>
    </source>
</evidence>
<sequence>METTHKFSFWDYDMAGRSRSRLAFFLPILFFLACKGDPVTPPAPETPFRAFYHWQTEFKLDSLERDWLNATGADRIYVKFFDLDRDAGGKDIIPLASVQMDTTGLQGRRVIPTIFITNRSMLQLPPAEIPQLAGRITEKIDRQFAGLGQPLRELQLDCDWTPQSRETYFALLEALKKNYAGREVRLSTTIRLHQLRYPEQTGVPPVDRGVLMFYNMGNLTEWSEPNSILNLEKAAAYLPDGLQYPLHLDLALPIFRWAVLFRDGKMIKLINEPTDSLLQQPQKLEPTQPGRYRVLENHYLDGYYLYRGDQLRVEAVSTEALRAAYELVKRQYPDAARSLIFYHLDRQVLDRYRPADLKGLN</sequence>
<dbReference type="AlphaFoldDB" id="A0A2D0N6V1"/>
<gene>
    <name evidence="1" type="ORF">CRP01_23195</name>
</gene>
<reference evidence="1 2" key="1">
    <citation type="submission" date="2017-10" db="EMBL/GenBank/DDBJ databases">
        <title>The draft genome sequence of Lewinella nigricans NBRC 102662.</title>
        <authorList>
            <person name="Wang K."/>
        </authorList>
    </citation>
    <scope>NUCLEOTIDE SEQUENCE [LARGE SCALE GENOMIC DNA]</scope>
    <source>
        <strain evidence="1 2">NBRC 102662</strain>
    </source>
</reference>
<keyword evidence="2" id="KW-1185">Reference proteome</keyword>
<dbReference type="PROSITE" id="PS51257">
    <property type="entry name" value="PROKAR_LIPOPROTEIN"/>
    <property type="match status" value="1"/>
</dbReference>
<name>A0A2D0N6V1_FLAN2</name>
<comment type="caution">
    <text evidence="1">The sequence shown here is derived from an EMBL/GenBank/DDBJ whole genome shotgun (WGS) entry which is preliminary data.</text>
</comment>
<dbReference type="RefSeq" id="WP_099152492.1">
    <property type="nucleotide sequence ID" value="NZ_PDUD01000027.1"/>
</dbReference>
<protein>
    <submittedName>
        <fullName evidence="1">Uncharacterized protein</fullName>
    </submittedName>
</protein>
<accession>A0A2D0N6V1</accession>